<evidence type="ECO:0008006" key="3">
    <source>
        <dbReference type="Google" id="ProtNLM"/>
    </source>
</evidence>
<dbReference type="SUPFAM" id="SSF64076">
    <property type="entry name" value="MTH938-like"/>
    <property type="match status" value="1"/>
</dbReference>
<proteinExistence type="predicted"/>
<dbReference type="Proteomes" id="UP000646365">
    <property type="component" value="Unassembled WGS sequence"/>
</dbReference>
<keyword evidence="2" id="KW-1185">Reference proteome</keyword>
<sequence length="126" mass="13158">MDVTPIIPAGKQVLERYGTEGFRVSGTLHQGAILLFPDETLAWAPRAMAEVTEASLAPVVARGGVEILLLGCGRRMALVPPALRAHLKAAGVVIDAMDTGAACRTYSVLLGEGRRVAAALLPITAE</sequence>
<gene>
    <name evidence="1" type="ORF">GCM10011611_19420</name>
</gene>
<protein>
    <recommendedName>
        <fullName evidence="3">Mth938-like domain-containing protein</fullName>
    </recommendedName>
</protein>
<dbReference type="AlphaFoldDB" id="A0A8J2YTP2"/>
<organism evidence="1 2">
    <name type="scientific">Aliidongia dinghuensis</name>
    <dbReference type="NCBI Taxonomy" id="1867774"/>
    <lineage>
        <taxon>Bacteria</taxon>
        <taxon>Pseudomonadati</taxon>
        <taxon>Pseudomonadota</taxon>
        <taxon>Alphaproteobacteria</taxon>
        <taxon>Rhodospirillales</taxon>
        <taxon>Dongiaceae</taxon>
        <taxon>Aliidongia</taxon>
    </lineage>
</organism>
<dbReference type="RefSeq" id="WP_189045020.1">
    <property type="nucleotide sequence ID" value="NZ_BMJQ01000004.1"/>
</dbReference>
<comment type="caution">
    <text evidence="1">The sequence shown here is derived from an EMBL/GenBank/DDBJ whole genome shotgun (WGS) entry which is preliminary data.</text>
</comment>
<dbReference type="PANTHER" id="PTHR21192:SF2">
    <property type="entry name" value="NADH DEHYDROGENASE [UBIQUINONE] 1 ALPHA SUBCOMPLEX ASSEMBLY FACTOR 3"/>
    <property type="match status" value="1"/>
</dbReference>
<name>A0A8J2YTP2_9PROT</name>
<dbReference type="InterPro" id="IPR036748">
    <property type="entry name" value="MTH938-like_sf"/>
</dbReference>
<dbReference type="Gene3D" id="3.40.1230.10">
    <property type="entry name" value="MTH938-like"/>
    <property type="match status" value="1"/>
</dbReference>
<dbReference type="EMBL" id="BMJQ01000004">
    <property type="protein sequence ID" value="GGF13817.1"/>
    <property type="molecule type" value="Genomic_DNA"/>
</dbReference>
<evidence type="ECO:0000313" key="1">
    <source>
        <dbReference type="EMBL" id="GGF13817.1"/>
    </source>
</evidence>
<dbReference type="PANTHER" id="PTHR21192">
    <property type="entry name" value="NUCLEAR PROTEIN E3-3"/>
    <property type="match status" value="1"/>
</dbReference>
<dbReference type="Pfam" id="PF04430">
    <property type="entry name" value="DUF498"/>
    <property type="match status" value="1"/>
</dbReference>
<reference evidence="1" key="1">
    <citation type="journal article" date="2014" name="Int. J. Syst. Evol. Microbiol.">
        <title>Complete genome sequence of Corynebacterium casei LMG S-19264T (=DSM 44701T), isolated from a smear-ripened cheese.</title>
        <authorList>
            <consortium name="US DOE Joint Genome Institute (JGI-PGF)"/>
            <person name="Walter F."/>
            <person name="Albersmeier A."/>
            <person name="Kalinowski J."/>
            <person name="Ruckert C."/>
        </authorList>
    </citation>
    <scope>NUCLEOTIDE SEQUENCE</scope>
    <source>
        <strain evidence="1">CGMCC 1.15725</strain>
    </source>
</reference>
<reference evidence="1" key="2">
    <citation type="submission" date="2020-09" db="EMBL/GenBank/DDBJ databases">
        <authorList>
            <person name="Sun Q."/>
            <person name="Zhou Y."/>
        </authorList>
    </citation>
    <scope>NUCLEOTIDE SEQUENCE</scope>
    <source>
        <strain evidence="1">CGMCC 1.15725</strain>
    </source>
</reference>
<dbReference type="InterPro" id="IPR007523">
    <property type="entry name" value="NDUFAF3/AAMDC"/>
</dbReference>
<dbReference type="CDD" id="cd00248">
    <property type="entry name" value="Mth938-like"/>
    <property type="match status" value="1"/>
</dbReference>
<evidence type="ECO:0000313" key="2">
    <source>
        <dbReference type="Proteomes" id="UP000646365"/>
    </source>
</evidence>
<accession>A0A8J2YTP2</accession>